<dbReference type="eggNOG" id="COG0517">
    <property type="taxonomic scope" value="Bacteria"/>
</dbReference>
<dbReference type="PANTHER" id="PTHR43080:SF2">
    <property type="entry name" value="CBS DOMAIN-CONTAINING PROTEIN"/>
    <property type="match status" value="1"/>
</dbReference>
<feature type="domain" description="CBS" evidence="3">
    <location>
        <begin position="9"/>
        <end position="65"/>
    </location>
</feature>
<dbReference type="STRING" id="318161.Sden_1962"/>
<dbReference type="OrthoDB" id="9794094at2"/>
<sequence>MNVLVSQIMSRRVVTVDMDDRLQVAKDIFDNVKFNHLLVIDEDNQLQGVLSHRDLVRALSPNLGTAAEFVRDTDTLQKRVHQVMSHDPITVAPDIDIKQASQLILKHGIGCLPVLENNIILGIITWKDLLRSFSQA</sequence>
<protein>
    <submittedName>
        <fullName evidence="4">CBS domain protein</fullName>
    </submittedName>
</protein>
<dbReference type="CDD" id="cd04584">
    <property type="entry name" value="CBS_pair_AcuB_like"/>
    <property type="match status" value="1"/>
</dbReference>
<dbReference type="SUPFAM" id="SSF54631">
    <property type="entry name" value="CBS-domain pair"/>
    <property type="match status" value="1"/>
</dbReference>
<gene>
    <name evidence="4" type="ordered locus">Sden_1962</name>
</gene>
<dbReference type="InterPro" id="IPR000644">
    <property type="entry name" value="CBS_dom"/>
</dbReference>
<dbReference type="Pfam" id="PF00571">
    <property type="entry name" value="CBS"/>
    <property type="match status" value="2"/>
</dbReference>
<keyword evidence="5" id="KW-1185">Reference proteome</keyword>
<evidence type="ECO:0000256" key="1">
    <source>
        <dbReference type="ARBA" id="ARBA00023122"/>
    </source>
</evidence>
<evidence type="ECO:0000313" key="4">
    <source>
        <dbReference type="EMBL" id="ABE55245.1"/>
    </source>
</evidence>
<reference evidence="4 5" key="1">
    <citation type="submission" date="2006-03" db="EMBL/GenBank/DDBJ databases">
        <title>Complete sequence of Shewanella denitrificans OS217.</title>
        <authorList>
            <consortium name="US DOE Joint Genome Institute"/>
            <person name="Copeland A."/>
            <person name="Lucas S."/>
            <person name="Lapidus A."/>
            <person name="Barry K."/>
            <person name="Detter J.C."/>
            <person name="Glavina del Rio T."/>
            <person name="Hammon N."/>
            <person name="Israni S."/>
            <person name="Dalin E."/>
            <person name="Tice H."/>
            <person name="Pitluck S."/>
            <person name="Brettin T."/>
            <person name="Bruce D."/>
            <person name="Han C."/>
            <person name="Tapia R."/>
            <person name="Gilna P."/>
            <person name="Kiss H."/>
            <person name="Schmutz J."/>
            <person name="Larimer F."/>
            <person name="Land M."/>
            <person name="Hauser L."/>
            <person name="Kyrpides N."/>
            <person name="Lykidis A."/>
            <person name="Richardson P."/>
        </authorList>
    </citation>
    <scope>NUCLEOTIDE SEQUENCE [LARGE SCALE GENOMIC DNA]</scope>
    <source>
        <strain evidence="5">OS217 / ATCC BAA-1090 / DSM 15013</strain>
    </source>
</reference>
<dbReference type="SMART" id="SM00116">
    <property type="entry name" value="CBS"/>
    <property type="match status" value="2"/>
</dbReference>
<organism evidence="4 5">
    <name type="scientific">Shewanella denitrificans (strain OS217 / ATCC BAA-1090 / DSM 15013)</name>
    <dbReference type="NCBI Taxonomy" id="318161"/>
    <lineage>
        <taxon>Bacteria</taxon>
        <taxon>Pseudomonadati</taxon>
        <taxon>Pseudomonadota</taxon>
        <taxon>Gammaproteobacteria</taxon>
        <taxon>Alteromonadales</taxon>
        <taxon>Shewanellaceae</taxon>
        <taxon>Shewanella</taxon>
    </lineage>
</organism>
<dbReference type="InterPro" id="IPR046342">
    <property type="entry name" value="CBS_dom_sf"/>
</dbReference>
<dbReference type="PROSITE" id="PS51371">
    <property type="entry name" value="CBS"/>
    <property type="match status" value="2"/>
</dbReference>
<name>Q12MT1_SHEDO</name>
<dbReference type="RefSeq" id="WP_011496401.1">
    <property type="nucleotide sequence ID" value="NC_007954.1"/>
</dbReference>
<proteinExistence type="predicted"/>
<dbReference type="InterPro" id="IPR051257">
    <property type="entry name" value="Diverse_CBS-Domain"/>
</dbReference>
<feature type="domain" description="CBS" evidence="3">
    <location>
        <begin position="84"/>
        <end position="136"/>
    </location>
</feature>
<accession>Q12MT1</accession>
<evidence type="ECO:0000259" key="3">
    <source>
        <dbReference type="PROSITE" id="PS51371"/>
    </source>
</evidence>
<evidence type="ECO:0000256" key="2">
    <source>
        <dbReference type="PROSITE-ProRule" id="PRU00703"/>
    </source>
</evidence>
<dbReference type="EMBL" id="CP000302">
    <property type="protein sequence ID" value="ABE55245.1"/>
    <property type="molecule type" value="Genomic_DNA"/>
</dbReference>
<dbReference type="PANTHER" id="PTHR43080">
    <property type="entry name" value="CBS DOMAIN-CONTAINING PROTEIN CBSX3, MITOCHONDRIAL"/>
    <property type="match status" value="1"/>
</dbReference>
<dbReference type="AlphaFoldDB" id="Q12MT1"/>
<dbReference type="Proteomes" id="UP000001982">
    <property type="component" value="Chromosome"/>
</dbReference>
<dbReference type="Gene3D" id="3.10.580.10">
    <property type="entry name" value="CBS-domain"/>
    <property type="match status" value="1"/>
</dbReference>
<dbReference type="HOGENOM" id="CLU_040681_9_1_6"/>
<keyword evidence="1 2" id="KW-0129">CBS domain</keyword>
<dbReference type="KEGG" id="sdn:Sden_1962"/>
<evidence type="ECO:0000313" key="5">
    <source>
        <dbReference type="Proteomes" id="UP000001982"/>
    </source>
</evidence>